<evidence type="ECO:0000313" key="1">
    <source>
        <dbReference type="EMBL" id="CAB4140753.1"/>
    </source>
</evidence>
<dbReference type="InterPro" id="IPR022607">
    <property type="entry name" value="Phage_T4_Gp53_baseplate_wedge"/>
</dbReference>
<dbReference type="EMBL" id="LR796380">
    <property type="protein sequence ID" value="CAB4140753.1"/>
    <property type="molecule type" value="Genomic_DNA"/>
</dbReference>
<dbReference type="Pfam" id="PF11246">
    <property type="entry name" value="Phage_gp53"/>
    <property type="match status" value="1"/>
</dbReference>
<accession>A0A6J5M5G7</accession>
<name>A0A6J5M5G7_9CAUD</name>
<sequence>MAEKYFEKFQTITYANTAVRNITQRAVVLNSVYNSPLVYYPYDIQQGERADNIADRYYKDQYQGWILHLTNKVVDPYYDWYVDESSFNDFIIKKYGSLANATSKVKYFRNNWYSNRNTISVDTYEGLDGSLKKFYEPVYADPELAIRLLGYIRRAEDWKKTTNLIVSYNTDGTDFINDEVVDVYCGDNLLGTGQVCARTSTTTTLQHISGSATNEICLQTFSLVGRESNNTRTYTTVTVLADVIPVAETNYWEPVYCYDYENEINERNKSIQVLKAEYTGQISKELKTLLRQNAR</sequence>
<proteinExistence type="predicted"/>
<organism evidence="1">
    <name type="scientific">uncultured Caudovirales phage</name>
    <dbReference type="NCBI Taxonomy" id="2100421"/>
    <lineage>
        <taxon>Viruses</taxon>
        <taxon>Duplodnaviria</taxon>
        <taxon>Heunggongvirae</taxon>
        <taxon>Uroviricota</taxon>
        <taxon>Caudoviricetes</taxon>
        <taxon>Peduoviridae</taxon>
        <taxon>Maltschvirus</taxon>
        <taxon>Maltschvirus maltsch</taxon>
    </lineage>
</organism>
<protein>
    <submittedName>
        <fullName evidence="1">Baseplate wedge protein gp53, bacteriophage T4</fullName>
    </submittedName>
</protein>
<gene>
    <name evidence="1" type="ORF">UFOVP395_88</name>
</gene>
<reference evidence="1" key="1">
    <citation type="submission" date="2020-04" db="EMBL/GenBank/DDBJ databases">
        <authorList>
            <person name="Chiriac C."/>
            <person name="Salcher M."/>
            <person name="Ghai R."/>
            <person name="Kavagutti S V."/>
        </authorList>
    </citation>
    <scope>NUCLEOTIDE SEQUENCE</scope>
</reference>